<evidence type="ECO:0000313" key="1">
    <source>
        <dbReference type="EMBL" id="HAE6084309.1"/>
    </source>
</evidence>
<feature type="non-terminal residue" evidence="1">
    <location>
        <position position="1"/>
    </location>
</feature>
<organism evidence="1">
    <name type="scientific">Salmonella enterica subsp. enterica serovar Stanley</name>
    <dbReference type="NCBI Taxonomy" id="192953"/>
    <lineage>
        <taxon>Bacteria</taxon>
        <taxon>Pseudomonadati</taxon>
        <taxon>Pseudomonadota</taxon>
        <taxon>Gammaproteobacteria</taxon>
        <taxon>Enterobacterales</taxon>
        <taxon>Enterobacteriaceae</taxon>
        <taxon>Salmonella</taxon>
    </lineage>
</organism>
<name>A0A733Z7B9_SALET</name>
<gene>
    <name evidence="1" type="ORF">G4I70_004527</name>
</gene>
<sequence length="44" mass="5079">SMNSKIKIAIAELKEIIFQKRHLCIQQCIHDENNKKGVINNDSL</sequence>
<dbReference type="AlphaFoldDB" id="A0A733Z7B9"/>
<reference evidence="1" key="2">
    <citation type="submission" date="2018-07" db="EMBL/GenBank/DDBJ databases">
        <authorList>
            <consortium name="NCBI Pathogen Detection Project"/>
        </authorList>
    </citation>
    <scope>NUCLEOTIDE SEQUENCE</scope>
    <source>
        <strain evidence="1">12-0337</strain>
    </source>
</reference>
<proteinExistence type="predicted"/>
<comment type="caution">
    <text evidence="1">The sequence shown here is derived from an EMBL/GenBank/DDBJ whole genome shotgun (WGS) entry which is preliminary data.</text>
</comment>
<dbReference type="EMBL" id="DAASMA010000099">
    <property type="protein sequence ID" value="HAE6084309.1"/>
    <property type="molecule type" value="Genomic_DNA"/>
</dbReference>
<accession>A0A733Z7B9</accession>
<reference evidence="1" key="1">
    <citation type="journal article" date="2018" name="Genome Biol.">
        <title>SKESA: strategic k-mer extension for scrupulous assemblies.</title>
        <authorList>
            <person name="Souvorov A."/>
            <person name="Agarwala R."/>
            <person name="Lipman D.J."/>
        </authorList>
    </citation>
    <scope>NUCLEOTIDE SEQUENCE</scope>
    <source>
        <strain evidence="1">12-0337</strain>
    </source>
</reference>
<protein>
    <submittedName>
        <fullName evidence="1">Uncharacterized protein</fullName>
    </submittedName>
</protein>